<dbReference type="PANTHER" id="PTHR43321">
    <property type="entry name" value="GLUTAMATE DECARBOXYLASE"/>
    <property type="match status" value="1"/>
</dbReference>
<feature type="region of interest" description="Disordered" evidence="9">
    <location>
        <begin position="328"/>
        <end position="355"/>
    </location>
</feature>
<feature type="transmembrane region" description="Helical" evidence="10">
    <location>
        <begin position="492"/>
        <end position="512"/>
    </location>
</feature>
<dbReference type="InterPro" id="IPR011701">
    <property type="entry name" value="MFS"/>
</dbReference>
<feature type="modified residue" description="N6-(pyridoxal phosphate)lysine" evidence="7">
    <location>
        <position position="875"/>
    </location>
</feature>
<keyword evidence="12" id="KW-1185">Reference proteome</keyword>
<dbReference type="Proteomes" id="UP001445335">
    <property type="component" value="Unassembled WGS sequence"/>
</dbReference>
<evidence type="ECO:0000256" key="1">
    <source>
        <dbReference type="ARBA" id="ARBA00001933"/>
    </source>
</evidence>
<dbReference type="SUPFAM" id="SSF103473">
    <property type="entry name" value="MFS general substrate transporter"/>
    <property type="match status" value="1"/>
</dbReference>
<dbReference type="InterPro" id="IPR010107">
    <property type="entry name" value="Glutamate_decarboxylase"/>
</dbReference>
<evidence type="ECO:0000256" key="3">
    <source>
        <dbReference type="ARBA" id="ARBA00012421"/>
    </source>
</evidence>
<proteinExistence type="inferred from homology"/>
<dbReference type="AlphaFoldDB" id="A0AAW1RFX5"/>
<keyword evidence="10" id="KW-0472">Membrane</keyword>
<feature type="transmembrane region" description="Helical" evidence="10">
    <location>
        <begin position="63"/>
        <end position="83"/>
    </location>
</feature>
<feature type="transmembrane region" description="Helical" evidence="10">
    <location>
        <begin position="415"/>
        <end position="434"/>
    </location>
</feature>
<comment type="cofactor">
    <cofactor evidence="1 7 8">
        <name>pyridoxal 5'-phosphate</name>
        <dbReference type="ChEBI" id="CHEBI:597326"/>
    </cofactor>
</comment>
<protein>
    <recommendedName>
        <fullName evidence="3 8">Glutamate decarboxylase</fullName>
        <ecNumber evidence="3 8">4.1.1.15</ecNumber>
    </recommendedName>
</protein>
<evidence type="ECO:0000313" key="11">
    <source>
        <dbReference type="EMBL" id="KAK9832717.1"/>
    </source>
</evidence>
<dbReference type="EMBL" id="JALJOU010000039">
    <property type="protein sequence ID" value="KAK9832717.1"/>
    <property type="molecule type" value="Genomic_DNA"/>
</dbReference>
<keyword evidence="10" id="KW-0812">Transmembrane</keyword>
<dbReference type="Gene3D" id="3.90.1150.160">
    <property type="match status" value="1"/>
</dbReference>
<feature type="region of interest" description="Disordered" evidence="9">
    <location>
        <begin position="245"/>
        <end position="288"/>
    </location>
</feature>
<dbReference type="NCBIfam" id="TIGR01788">
    <property type="entry name" value="Glu-decarb-GAD"/>
    <property type="match status" value="1"/>
</dbReference>
<reference evidence="11 12" key="1">
    <citation type="journal article" date="2024" name="Nat. Commun.">
        <title>Phylogenomics reveals the evolutionary origins of lichenization in chlorophyte algae.</title>
        <authorList>
            <person name="Puginier C."/>
            <person name="Libourel C."/>
            <person name="Otte J."/>
            <person name="Skaloud P."/>
            <person name="Haon M."/>
            <person name="Grisel S."/>
            <person name="Petersen M."/>
            <person name="Berrin J.G."/>
            <person name="Delaux P.M."/>
            <person name="Dal Grande F."/>
            <person name="Keller J."/>
        </authorList>
    </citation>
    <scope>NUCLEOTIDE SEQUENCE [LARGE SCALE GENOMIC DNA]</scope>
    <source>
        <strain evidence="11 12">SAG 245.80</strain>
    </source>
</reference>
<keyword evidence="4 7" id="KW-0663">Pyridoxal phosphate</keyword>
<evidence type="ECO:0000256" key="9">
    <source>
        <dbReference type="SAM" id="MobiDB-lite"/>
    </source>
</evidence>
<keyword evidence="8" id="KW-0210">Decarboxylase</keyword>
<dbReference type="EC" id="4.1.1.15" evidence="3 8"/>
<dbReference type="FunFam" id="4.10.280.50:FF:000001">
    <property type="entry name" value="Glutamate decarboxylase"/>
    <property type="match status" value="1"/>
</dbReference>
<feature type="compositionally biased region" description="Low complexity" evidence="9">
    <location>
        <begin position="341"/>
        <end position="354"/>
    </location>
</feature>
<dbReference type="GO" id="GO:0022857">
    <property type="term" value="F:transmembrane transporter activity"/>
    <property type="evidence" value="ECO:0007669"/>
    <property type="project" value="InterPro"/>
</dbReference>
<feature type="transmembrane region" description="Helical" evidence="10">
    <location>
        <begin position="458"/>
        <end position="480"/>
    </location>
</feature>
<keyword evidence="5 8" id="KW-0456">Lyase</keyword>
<evidence type="ECO:0000256" key="2">
    <source>
        <dbReference type="ARBA" id="ARBA00009533"/>
    </source>
</evidence>
<dbReference type="InterPro" id="IPR002129">
    <property type="entry name" value="PyrdxlP-dep_de-COase"/>
</dbReference>
<evidence type="ECO:0000313" key="12">
    <source>
        <dbReference type="Proteomes" id="UP001445335"/>
    </source>
</evidence>
<evidence type="ECO:0000256" key="6">
    <source>
        <dbReference type="ARBA" id="ARBA00048868"/>
    </source>
</evidence>
<accession>A0AAW1RFX5</accession>
<comment type="catalytic activity">
    <reaction evidence="6 8">
        <text>L-glutamate + H(+) = 4-aminobutanoate + CO2</text>
        <dbReference type="Rhea" id="RHEA:17785"/>
        <dbReference type="ChEBI" id="CHEBI:15378"/>
        <dbReference type="ChEBI" id="CHEBI:16526"/>
        <dbReference type="ChEBI" id="CHEBI:29985"/>
        <dbReference type="ChEBI" id="CHEBI:59888"/>
        <dbReference type="EC" id="4.1.1.15"/>
    </reaction>
</comment>
<evidence type="ECO:0000256" key="10">
    <source>
        <dbReference type="SAM" id="Phobius"/>
    </source>
</evidence>
<sequence length="1117" mass="119599">MPAYGDAGDKPNEREDTINPAQMFAICLSVCTEGVQITIPYVIGVYMIRSFEGPSPDESRVGRLTGTLTSCFCAAQFLTAYCWGLASDQIGRKKLVLMSNLSSTVFSVFFGLSNSYWWAASVRFAQGFFNCVFGNVRAMVADSLIPDTQATALGFISMSWGLGAVLGPVLGGAFAFPCDSYGNWFPLCGEGQLFRRREFLLPCLVASSLSLLASASSALVLPETLPRLVAVRQARARARSWSRRLAAGGAGAEEQKLGAPGGNGEDVSSSKAPGSPQSPPAAGVLPIRTAPIPPVSPYAANAGETPRDARPWLDRFYPGPAFGGSTAGLAANPNPVHEARGASASPRAASLGSAHSSGMERMVLPQAMLQEGLGRLSYGRGSPAADLTAPLLEGGGEGKEEEGSRDAEQPWYRNGLLLLLVAGYGLVAFLFNIIDEVTPLFAATPVSKGGLGFTSSELSVPLAAGGAVLMVWAVTGYPWVQRRFGPLPVCRSGLLAAIPLSLAIPASSYAAASKSGAMVALTAAMGLRNLAGQNAFSSSMIMINLVAPATAMGAVNGAAQMLAAVIGNKDGEKEGYKKESMASHDNVGGTTNANGVDTKSLAAQVKETGYDPDEFIVPAFGSRYLSEPIPKDRFPPKSMPARVAQQVIRDMRLLDATPKLNLASFVTTWMEPECEELMTESYNINYIDESEYPSTTSIQNRCVAMLSHLFHAEEVCGTATVGSSEAILLGGLAMKRRWQERRKKAGITAPAQPNMVCSSAVHVCWEKLFNYFDIEPRYVNLTEDCFVAPPEKIAEACDENTIGVAAIMGTTYSGHFEDVAGIDAAVGKLNDKHGWEIKIHIDGASGAFIAPFLYPDLLWDFRLKNVVSINGSGHKFGLVYPGVGWCIFRSKAFLPESLLFHDNYLGTDQISFTLNFSKAADVGARPAAQHIIGQYYQFLRLGFSGYKRIMSSCSTVAMHTAEKIEALGSFNVVSARAPTPGVPLVAFTLKTEKRSHGYSEFDIADRLRQFGWVVPAYTMAPNAQKIRVLRVLCREDFSMQSAESFVDDLKQAMTWLDGHFIYTPAQLKALQASMKWQGVARRAVKVPVGKGEVLKVPEEAAPEAPVDGQVPRHGGVC</sequence>
<feature type="compositionally biased region" description="Basic and acidic residues" evidence="9">
    <location>
        <begin position="396"/>
        <end position="407"/>
    </location>
</feature>
<evidence type="ECO:0000256" key="8">
    <source>
        <dbReference type="RuleBase" id="RU361171"/>
    </source>
</evidence>
<dbReference type="GO" id="GO:0006538">
    <property type="term" value="P:L-glutamate catabolic process"/>
    <property type="evidence" value="ECO:0007669"/>
    <property type="project" value="TreeGrafter"/>
</dbReference>
<feature type="transmembrane region" description="Helical" evidence="10">
    <location>
        <begin position="95"/>
        <end position="118"/>
    </location>
</feature>
<evidence type="ECO:0000256" key="4">
    <source>
        <dbReference type="ARBA" id="ARBA00022898"/>
    </source>
</evidence>
<dbReference type="Pfam" id="PF00282">
    <property type="entry name" value="Pyridoxal_deC"/>
    <property type="match status" value="1"/>
</dbReference>
<dbReference type="PANTHER" id="PTHR43321:SF3">
    <property type="entry name" value="GLUTAMATE DECARBOXYLASE"/>
    <property type="match status" value="1"/>
</dbReference>
<keyword evidence="10" id="KW-1133">Transmembrane helix</keyword>
<evidence type="ECO:0000256" key="7">
    <source>
        <dbReference type="PIRSR" id="PIRSR602129-50"/>
    </source>
</evidence>
<evidence type="ECO:0000256" key="5">
    <source>
        <dbReference type="ARBA" id="ARBA00023239"/>
    </source>
</evidence>
<dbReference type="GO" id="GO:0030170">
    <property type="term" value="F:pyridoxal phosphate binding"/>
    <property type="evidence" value="ECO:0007669"/>
    <property type="project" value="InterPro"/>
</dbReference>
<dbReference type="SUPFAM" id="SSF53383">
    <property type="entry name" value="PLP-dependent transferases"/>
    <property type="match status" value="1"/>
</dbReference>
<dbReference type="InterPro" id="IPR036259">
    <property type="entry name" value="MFS_trans_sf"/>
</dbReference>
<gene>
    <name evidence="11" type="ORF">WJX81_003365</name>
</gene>
<comment type="caution">
    <text evidence="11">The sequence shown here is derived from an EMBL/GenBank/DDBJ whole genome shotgun (WGS) entry which is preliminary data.</text>
</comment>
<organism evidence="11 12">
    <name type="scientific">Elliptochloris bilobata</name>
    <dbReference type="NCBI Taxonomy" id="381761"/>
    <lineage>
        <taxon>Eukaryota</taxon>
        <taxon>Viridiplantae</taxon>
        <taxon>Chlorophyta</taxon>
        <taxon>core chlorophytes</taxon>
        <taxon>Trebouxiophyceae</taxon>
        <taxon>Trebouxiophyceae incertae sedis</taxon>
        <taxon>Elliptochloris clade</taxon>
        <taxon>Elliptochloris</taxon>
    </lineage>
</organism>
<dbReference type="Pfam" id="PF07690">
    <property type="entry name" value="MFS_1"/>
    <property type="match status" value="1"/>
</dbReference>
<comment type="similarity">
    <text evidence="2 8">Belongs to the group II decarboxylase family.</text>
</comment>
<feature type="region of interest" description="Disordered" evidence="9">
    <location>
        <begin position="387"/>
        <end position="407"/>
    </location>
</feature>
<feature type="transmembrane region" description="Helical" evidence="10">
    <location>
        <begin position="21"/>
        <end position="43"/>
    </location>
</feature>
<name>A0AAW1RFX5_9CHLO</name>
<dbReference type="Gene3D" id="3.40.640.10">
    <property type="entry name" value="Type I PLP-dependent aspartate aminotransferase-like (Major domain)"/>
    <property type="match status" value="1"/>
</dbReference>
<dbReference type="InterPro" id="IPR015421">
    <property type="entry name" value="PyrdxlP-dep_Trfase_major"/>
</dbReference>
<feature type="transmembrane region" description="Helical" evidence="10">
    <location>
        <begin position="152"/>
        <end position="176"/>
    </location>
</feature>
<dbReference type="GO" id="GO:0005829">
    <property type="term" value="C:cytosol"/>
    <property type="evidence" value="ECO:0007669"/>
    <property type="project" value="TreeGrafter"/>
</dbReference>
<dbReference type="InterPro" id="IPR015424">
    <property type="entry name" value="PyrdxlP-dep_Trfase"/>
</dbReference>
<dbReference type="GO" id="GO:0004351">
    <property type="term" value="F:glutamate decarboxylase activity"/>
    <property type="evidence" value="ECO:0007669"/>
    <property type="project" value="UniProtKB-EC"/>
</dbReference>
<dbReference type="Gene3D" id="1.20.1250.20">
    <property type="entry name" value="MFS general substrate transporter like domains"/>
    <property type="match status" value="2"/>
</dbReference>
<dbReference type="Gene3D" id="4.10.280.50">
    <property type="match status" value="1"/>
</dbReference>